<dbReference type="EMBL" id="CAXDID020000007">
    <property type="protein sequence ID" value="CAL5976920.1"/>
    <property type="molecule type" value="Genomic_DNA"/>
</dbReference>
<evidence type="ECO:0000313" key="3">
    <source>
        <dbReference type="Proteomes" id="UP001642409"/>
    </source>
</evidence>
<name>A0AA86QYR9_9EUKA</name>
<reference evidence="1" key="1">
    <citation type="submission" date="2023-06" db="EMBL/GenBank/DDBJ databases">
        <authorList>
            <person name="Kurt Z."/>
        </authorList>
    </citation>
    <scope>NUCLEOTIDE SEQUENCE</scope>
</reference>
<proteinExistence type="predicted"/>
<keyword evidence="3" id="KW-1185">Reference proteome</keyword>
<dbReference type="EMBL" id="CATOUU010000952">
    <property type="protein sequence ID" value="CAI9962328.1"/>
    <property type="molecule type" value="Genomic_DNA"/>
</dbReference>
<protein>
    <submittedName>
        <fullName evidence="2">Hypothetical_protein</fullName>
    </submittedName>
</protein>
<organism evidence="1">
    <name type="scientific">Hexamita inflata</name>
    <dbReference type="NCBI Taxonomy" id="28002"/>
    <lineage>
        <taxon>Eukaryota</taxon>
        <taxon>Metamonada</taxon>
        <taxon>Diplomonadida</taxon>
        <taxon>Hexamitidae</taxon>
        <taxon>Hexamitinae</taxon>
        <taxon>Hexamita</taxon>
    </lineage>
</organism>
<comment type="caution">
    <text evidence="1">The sequence shown here is derived from an EMBL/GenBank/DDBJ whole genome shotgun (WGS) entry which is preliminary data.</text>
</comment>
<sequence>MKTNLLNYPQLIKTKEEILKVVSKKCVKYDISTRSFSKYVDSSEIHDLKLFQQVNESVSFGLYVSYKDSELQISPNNQIFHNNISFQAPARIFHSHINLFNGSTVIMGGLQLNNDLLCSTSNQIIIISKQNELSITDLPQPLPCGGILVQTPFDLFYLGGCYIPSAPLRQVLSTFDLVHSKDLQTLSQNKTYSKQQNPNYSKHCYKLNQNVLEDIIFKQFDLVNGELCVTDFEINFAFSFHVQIKNHFVVVFSTFGYVFDLLNFRMVRIKEWKRKFDGVVFQFQKIDNMLVEVETDVNIRLAEEIVKELE</sequence>
<accession>A0AA86QYR9</accession>
<evidence type="ECO:0000313" key="1">
    <source>
        <dbReference type="EMBL" id="CAI9962328.1"/>
    </source>
</evidence>
<dbReference type="AlphaFoldDB" id="A0AA86QYR9"/>
<reference evidence="2 3" key="2">
    <citation type="submission" date="2024-07" db="EMBL/GenBank/DDBJ databases">
        <authorList>
            <person name="Akdeniz Z."/>
        </authorList>
    </citation>
    <scope>NUCLEOTIDE SEQUENCE [LARGE SCALE GENOMIC DNA]</scope>
</reference>
<dbReference type="Proteomes" id="UP001642409">
    <property type="component" value="Unassembled WGS sequence"/>
</dbReference>
<gene>
    <name evidence="2" type="ORF">HINF_LOCUS4057</name>
    <name evidence="1" type="ORF">HINF_LOCUS49973</name>
</gene>
<evidence type="ECO:0000313" key="2">
    <source>
        <dbReference type="EMBL" id="CAL5976920.1"/>
    </source>
</evidence>